<feature type="compositionally biased region" description="Low complexity" evidence="2">
    <location>
        <begin position="418"/>
        <end position="433"/>
    </location>
</feature>
<proteinExistence type="predicted"/>
<dbReference type="Pfam" id="PF07223">
    <property type="entry name" value="DUF1421"/>
    <property type="match status" value="1"/>
</dbReference>
<evidence type="ECO:0000313" key="4">
    <source>
        <dbReference type="EMBL" id="JAG98523.1"/>
    </source>
</evidence>
<feature type="region of interest" description="Disordered" evidence="2">
    <location>
        <begin position="622"/>
        <end position="649"/>
    </location>
</feature>
<feature type="region of interest" description="Disordered" evidence="2">
    <location>
        <begin position="214"/>
        <end position="237"/>
    </location>
</feature>
<feature type="compositionally biased region" description="Low complexity" evidence="2">
    <location>
        <begin position="363"/>
        <end position="379"/>
    </location>
</feature>
<dbReference type="PANTHER" id="PTHR31805:SF16">
    <property type="entry name" value="FORMIN-LIKE PROTEIN (DUF1421)"/>
    <property type="match status" value="1"/>
</dbReference>
<protein>
    <recommendedName>
        <fullName evidence="3">DUF1421 domain-containing protein</fullName>
    </recommendedName>
</protein>
<accession>A0A0D6R879</accession>
<dbReference type="PANTHER" id="PTHR31805">
    <property type="entry name" value="RECEPTOR-LIKE KINASE, PUTATIVE (DUF1421)-RELATED"/>
    <property type="match status" value="1"/>
</dbReference>
<evidence type="ECO:0000256" key="2">
    <source>
        <dbReference type="SAM" id="MobiDB-lite"/>
    </source>
</evidence>
<dbReference type="EMBL" id="GCKF01023160">
    <property type="protein sequence ID" value="JAG98523.1"/>
    <property type="molecule type" value="Transcribed_RNA"/>
</dbReference>
<feature type="region of interest" description="Disordered" evidence="2">
    <location>
        <begin position="259"/>
        <end position="315"/>
    </location>
</feature>
<feature type="region of interest" description="Disordered" evidence="2">
    <location>
        <begin position="346"/>
        <end position="433"/>
    </location>
</feature>
<reference evidence="4" key="1">
    <citation type="submission" date="2015-03" db="EMBL/GenBank/DDBJ databases">
        <title>A transcriptome of Araucaria cunninghamii, an australian fine timber species.</title>
        <authorList>
            <person name="Jing Yi C.J.Y."/>
            <person name="Yin San L.Y.S."/>
            <person name="Abdul Karim S.S."/>
            <person name="Wan Azmi N.N."/>
            <person name="Hercus R.R."/>
            <person name="Croft L.L."/>
        </authorList>
    </citation>
    <scope>NUCLEOTIDE SEQUENCE</scope>
    <source>
        <strain evidence="4">MI0301</strain>
        <tissue evidence="4">Leaf</tissue>
    </source>
</reference>
<dbReference type="AlphaFoldDB" id="A0A0D6R879"/>
<feature type="compositionally biased region" description="Basic and acidic residues" evidence="2">
    <location>
        <begin position="1"/>
        <end position="13"/>
    </location>
</feature>
<dbReference type="InterPro" id="IPR010820">
    <property type="entry name" value="DUF1421"/>
</dbReference>
<feature type="compositionally biased region" description="Low complexity" evidence="2">
    <location>
        <begin position="486"/>
        <end position="504"/>
    </location>
</feature>
<keyword evidence="1" id="KW-0175">Coiled coil</keyword>
<feature type="region of interest" description="Disordered" evidence="2">
    <location>
        <begin position="1"/>
        <end position="45"/>
    </location>
</feature>
<feature type="compositionally biased region" description="Polar residues" evidence="2">
    <location>
        <begin position="218"/>
        <end position="235"/>
    </location>
</feature>
<feature type="compositionally biased region" description="Low complexity" evidence="2">
    <location>
        <begin position="272"/>
        <end position="315"/>
    </location>
</feature>
<feature type="region of interest" description="Disordered" evidence="2">
    <location>
        <begin position="459"/>
        <end position="594"/>
    </location>
</feature>
<feature type="compositionally biased region" description="Basic and acidic residues" evidence="2">
    <location>
        <begin position="91"/>
        <end position="100"/>
    </location>
</feature>
<organism evidence="4">
    <name type="scientific">Araucaria cunninghamii</name>
    <name type="common">Hoop pine</name>
    <name type="synonym">Moreton Bay pine</name>
    <dbReference type="NCBI Taxonomy" id="56994"/>
    <lineage>
        <taxon>Eukaryota</taxon>
        <taxon>Viridiplantae</taxon>
        <taxon>Streptophyta</taxon>
        <taxon>Embryophyta</taxon>
        <taxon>Tracheophyta</taxon>
        <taxon>Spermatophyta</taxon>
        <taxon>Pinopsida</taxon>
        <taxon>Pinidae</taxon>
        <taxon>Conifers II</taxon>
        <taxon>Araucariales</taxon>
        <taxon>Araucariaceae</taxon>
        <taxon>Araucaria</taxon>
    </lineage>
</organism>
<feature type="compositionally biased region" description="Low complexity" evidence="2">
    <location>
        <begin position="17"/>
        <end position="31"/>
    </location>
</feature>
<sequence>MEHQELGEGKEHFLGFVPSGSSNPPSVNGNPAISRSGYKVSEGSPPGFDFSSEDILSSYEYNKKQNFSDGHYAAPSRLSNFPSDSYLNSSRSDRFRESRTAKPYANEQSQEDDNRYNEIVGTVERTMKKYADNLLKVLDGMSSRLMQLELVNERLERSVGEMRADMAEDHKENGERFRMLEDHVREVHRTIQILRDKQEIAEAQTELAKLQLARKESSSNFQSPEDKTLTSSTLSEVKHEHAFQPQNVQAQLRSSNHAFPALPALPAPPQSSLPALPAPLQSSPSPSLPMPAREQSQSLLPPQQQPAQVSMVQQSPVTSFPLQQVAQLPQQPNVMLMQPYYPQQQGQIQPVPQAPQSGQVAHIQQQPPQPAVGAPPQIQNLPYGCQPQHIQNIPNQSSQQRPQIQQMPHLQPQPPPQTQMQPQPLSQQPHLPQQAQMRPNIYSGQTHGVPPEAFAYAPETGQQQTQAPYQGGPSSIPSEASMYNYGGPPQIIQPSSQGQVSIQSHRPQYPTSDSSNASSALVPPPVGQPAHGYSAYNSPPRPPPSPYGVPFSGAPQTTPFPGAYMRFPSSQQQYAHPSGNAVPNTSGGHSPSSHAFDDLVEQGATMGLSRDQVRITIQRLTESGQPVDMNSVLDRLNNTPGPSQRGWYN</sequence>
<evidence type="ECO:0000259" key="3">
    <source>
        <dbReference type="Pfam" id="PF07223"/>
    </source>
</evidence>
<name>A0A0D6R879_ARACU</name>
<feature type="domain" description="DUF1421" evidence="3">
    <location>
        <begin position="596"/>
        <end position="638"/>
    </location>
</feature>
<feature type="coiled-coil region" evidence="1">
    <location>
        <begin position="138"/>
        <end position="165"/>
    </location>
</feature>
<feature type="compositionally biased region" description="Low complexity" evidence="2">
    <location>
        <begin position="388"/>
        <end position="410"/>
    </location>
</feature>
<feature type="compositionally biased region" description="Polar residues" evidence="2">
    <location>
        <begin position="78"/>
        <end position="90"/>
    </location>
</feature>
<feature type="region of interest" description="Disordered" evidence="2">
    <location>
        <begin position="78"/>
        <end position="113"/>
    </location>
</feature>
<feature type="compositionally biased region" description="Polar residues" evidence="2">
    <location>
        <begin position="568"/>
        <end position="593"/>
    </location>
</feature>
<feature type="compositionally biased region" description="Polar residues" evidence="2">
    <location>
        <begin position="505"/>
        <end position="519"/>
    </location>
</feature>
<evidence type="ECO:0000256" key="1">
    <source>
        <dbReference type="SAM" id="Coils"/>
    </source>
</evidence>
<feature type="compositionally biased region" description="Low complexity" evidence="2">
    <location>
        <begin position="346"/>
        <end position="356"/>
    </location>
</feature>
<feature type="compositionally biased region" description="Polar residues" evidence="2">
    <location>
        <begin position="460"/>
        <end position="478"/>
    </location>
</feature>